<keyword evidence="3" id="KW-0227">DNA damage</keyword>
<accession>A0A8D9BAA8</accession>
<proteinExistence type="predicted"/>
<reference evidence="11" key="1">
    <citation type="submission" date="2021-05" db="EMBL/GenBank/DDBJ databases">
        <authorList>
            <person name="Alioto T."/>
            <person name="Alioto T."/>
            <person name="Gomez Garrido J."/>
        </authorList>
    </citation>
    <scope>NUCLEOTIDE SEQUENCE</scope>
</reference>
<keyword evidence="6" id="KW-0539">Nucleus</keyword>
<dbReference type="GO" id="GO:0033063">
    <property type="term" value="C:Rad51B-Rad51C-Rad51D-XRCC2 complex"/>
    <property type="evidence" value="ECO:0007669"/>
    <property type="project" value="TreeGrafter"/>
</dbReference>
<dbReference type="GO" id="GO:0008821">
    <property type="term" value="F:crossover junction DNA endonuclease activity"/>
    <property type="evidence" value="ECO:0007669"/>
    <property type="project" value="TreeGrafter"/>
</dbReference>
<keyword evidence="2" id="KW-0547">Nucleotide-binding</keyword>
<dbReference type="PANTHER" id="PTHR46239:SF1">
    <property type="entry name" value="DNA REPAIR PROTEIN RAD51 HOMOLOG 3"/>
    <property type="match status" value="1"/>
</dbReference>
<feature type="compositionally biased region" description="Low complexity" evidence="8">
    <location>
        <begin position="196"/>
        <end position="213"/>
    </location>
</feature>
<dbReference type="GO" id="GO:0007131">
    <property type="term" value="P:reciprocal meiotic recombination"/>
    <property type="evidence" value="ECO:0007669"/>
    <property type="project" value="TreeGrafter"/>
</dbReference>
<evidence type="ECO:0000256" key="3">
    <source>
        <dbReference type="ARBA" id="ARBA00022763"/>
    </source>
</evidence>
<comment type="subcellular location">
    <subcellularLocation>
        <location evidence="1">Nucleus</location>
    </subcellularLocation>
</comment>
<evidence type="ECO:0000259" key="10">
    <source>
        <dbReference type="PROSITE" id="PS50162"/>
    </source>
</evidence>
<dbReference type="SUPFAM" id="SSF52540">
    <property type="entry name" value="P-loop containing nucleoside triphosphate hydrolases"/>
    <property type="match status" value="1"/>
</dbReference>
<evidence type="ECO:0000256" key="9">
    <source>
        <dbReference type="SAM" id="Phobius"/>
    </source>
</evidence>
<evidence type="ECO:0000313" key="11">
    <source>
        <dbReference type="EMBL" id="CAG6779470.1"/>
    </source>
</evidence>
<evidence type="ECO:0000256" key="1">
    <source>
        <dbReference type="ARBA" id="ARBA00004123"/>
    </source>
</evidence>
<dbReference type="AlphaFoldDB" id="A0A8D9BAA8"/>
<keyword evidence="4" id="KW-0067">ATP-binding</keyword>
<keyword evidence="9" id="KW-0472">Membrane</keyword>
<feature type="region of interest" description="Disordered" evidence="8">
    <location>
        <begin position="194"/>
        <end position="224"/>
    </location>
</feature>
<organism evidence="11">
    <name type="scientific">Cacopsylla melanoneura</name>
    <dbReference type="NCBI Taxonomy" id="428564"/>
    <lineage>
        <taxon>Eukaryota</taxon>
        <taxon>Metazoa</taxon>
        <taxon>Ecdysozoa</taxon>
        <taxon>Arthropoda</taxon>
        <taxon>Hexapoda</taxon>
        <taxon>Insecta</taxon>
        <taxon>Pterygota</taxon>
        <taxon>Neoptera</taxon>
        <taxon>Paraneoptera</taxon>
        <taxon>Hemiptera</taxon>
        <taxon>Sternorrhyncha</taxon>
        <taxon>Psylloidea</taxon>
        <taxon>Psyllidae</taxon>
        <taxon>Psyllinae</taxon>
        <taxon>Cacopsylla</taxon>
    </lineage>
</organism>
<evidence type="ECO:0000256" key="6">
    <source>
        <dbReference type="ARBA" id="ARBA00023242"/>
    </source>
</evidence>
<dbReference type="GO" id="GO:0000707">
    <property type="term" value="P:meiotic DNA recombinase assembly"/>
    <property type="evidence" value="ECO:0007669"/>
    <property type="project" value="TreeGrafter"/>
</dbReference>
<dbReference type="PANTHER" id="PTHR46239">
    <property type="entry name" value="DNA REPAIR PROTEIN RAD51 HOMOLOG 3 RAD51C"/>
    <property type="match status" value="1"/>
</dbReference>
<feature type="compositionally biased region" description="Polar residues" evidence="8">
    <location>
        <begin position="214"/>
        <end position="224"/>
    </location>
</feature>
<evidence type="ECO:0000256" key="7">
    <source>
        <dbReference type="ARBA" id="ARBA00040674"/>
    </source>
</evidence>
<feature type="transmembrane region" description="Helical" evidence="9">
    <location>
        <begin position="7"/>
        <end position="29"/>
    </location>
</feature>
<dbReference type="Pfam" id="PF08423">
    <property type="entry name" value="Rad51"/>
    <property type="match status" value="2"/>
</dbReference>
<sequence length="470" mass="53127">MFSLYVTYDFIYSFCFLLYVLIIFFWFFYCLGKLTEIYGNSGSGKTQLCLQLAINVSLPQTLGGLEGESIYIETNKSVFPCRLGEMIQAFVEHVKLNLEFKMKIKTTNQTKERKVQHIDDMRDHREKTKELLCDGNRAEIETTGNNALKRKRSLGECSGNPNERDGKFENTANRFEKIENTAGRFEKFENTAGRFANTSATESSKTETKSVTNRTSCNGTDTADSLNKTNNGLAVNNDDRSKEFKVNMSRSDLKKFMNQSKQSKTSTSTNLNQFLHSKIPVTKPSEISPESVLSKIHIHYCANFYETVALVLNIESYIKRKSPGKVKLIIIDNITFLFHNEHNSNYLKRTKNIYFLLNLLGNLAETHNLAVVLVNQLTTKYSANDRKVVPALGETFAHKMQVRLLMQRFNLGLGGHGVGGGQNGGKDVDLEDETGALFMCLIDKMSVQNEAVEDKKHVVFQINAQGVRDV</sequence>
<protein>
    <recommendedName>
        <fullName evidence="7">DNA repair protein RAD51 homolog 3</fullName>
    </recommendedName>
</protein>
<feature type="domain" description="RecA family profile 1" evidence="10">
    <location>
        <begin position="32"/>
        <end position="377"/>
    </location>
</feature>
<dbReference type="InterPro" id="IPR052093">
    <property type="entry name" value="HR_Repair_Mediator"/>
</dbReference>
<evidence type="ECO:0000256" key="5">
    <source>
        <dbReference type="ARBA" id="ARBA00023204"/>
    </source>
</evidence>
<dbReference type="PROSITE" id="PS50162">
    <property type="entry name" value="RECA_2"/>
    <property type="match status" value="1"/>
</dbReference>
<dbReference type="GO" id="GO:0005657">
    <property type="term" value="C:replication fork"/>
    <property type="evidence" value="ECO:0007669"/>
    <property type="project" value="TreeGrafter"/>
</dbReference>
<keyword evidence="9" id="KW-0812">Transmembrane</keyword>
<dbReference type="InterPro" id="IPR027417">
    <property type="entry name" value="P-loop_NTPase"/>
</dbReference>
<dbReference type="InterPro" id="IPR020588">
    <property type="entry name" value="RecA_ATP-bd"/>
</dbReference>
<evidence type="ECO:0000256" key="4">
    <source>
        <dbReference type="ARBA" id="ARBA00022840"/>
    </source>
</evidence>
<dbReference type="GO" id="GO:0033065">
    <property type="term" value="C:Rad51C-XRCC3 complex"/>
    <property type="evidence" value="ECO:0007669"/>
    <property type="project" value="TreeGrafter"/>
</dbReference>
<dbReference type="GO" id="GO:0005524">
    <property type="term" value="F:ATP binding"/>
    <property type="evidence" value="ECO:0007669"/>
    <property type="project" value="UniProtKB-KW"/>
</dbReference>
<dbReference type="GO" id="GO:0140664">
    <property type="term" value="F:ATP-dependent DNA damage sensor activity"/>
    <property type="evidence" value="ECO:0007669"/>
    <property type="project" value="InterPro"/>
</dbReference>
<evidence type="ECO:0000256" key="2">
    <source>
        <dbReference type="ARBA" id="ARBA00022741"/>
    </source>
</evidence>
<dbReference type="InterPro" id="IPR013632">
    <property type="entry name" value="Rad51_C"/>
</dbReference>
<dbReference type="Gene3D" id="3.40.50.300">
    <property type="entry name" value="P-loop containing nucleotide triphosphate hydrolases"/>
    <property type="match status" value="2"/>
</dbReference>
<dbReference type="EMBL" id="HBUF01614227">
    <property type="protein sequence ID" value="CAG6779470.1"/>
    <property type="molecule type" value="Transcribed_RNA"/>
</dbReference>
<name>A0A8D9BAA8_9HEMI</name>
<evidence type="ECO:0000256" key="8">
    <source>
        <dbReference type="SAM" id="MobiDB-lite"/>
    </source>
</evidence>
<dbReference type="GO" id="GO:0000400">
    <property type="term" value="F:four-way junction DNA binding"/>
    <property type="evidence" value="ECO:0007669"/>
    <property type="project" value="TreeGrafter"/>
</dbReference>
<keyword evidence="9" id="KW-1133">Transmembrane helix</keyword>
<keyword evidence="5" id="KW-0234">DNA repair</keyword>